<organism evidence="1 2">
    <name type="scientific">Allofournierella massiliensis</name>
    <dbReference type="NCBI Taxonomy" id="1650663"/>
    <lineage>
        <taxon>Bacteria</taxon>
        <taxon>Bacillati</taxon>
        <taxon>Bacillota</taxon>
        <taxon>Clostridia</taxon>
        <taxon>Eubacteriales</taxon>
        <taxon>Oscillospiraceae</taxon>
        <taxon>Allofournierella</taxon>
    </lineage>
</organism>
<name>A0A4R1QJ52_9FIRM</name>
<accession>A0A4R1QJ52</accession>
<reference evidence="1 2" key="1">
    <citation type="submission" date="2019-03" db="EMBL/GenBank/DDBJ databases">
        <title>Genomic Encyclopedia of Type Strains, Phase IV (KMG-IV): sequencing the most valuable type-strain genomes for metagenomic binning, comparative biology and taxonomic classification.</title>
        <authorList>
            <person name="Goeker M."/>
        </authorList>
    </citation>
    <scope>NUCLEOTIDE SEQUENCE [LARGE SCALE GENOMIC DNA]</scope>
    <source>
        <strain evidence="1 2">DSM 100451</strain>
    </source>
</reference>
<evidence type="ECO:0000313" key="1">
    <source>
        <dbReference type="EMBL" id="TCL53566.1"/>
    </source>
</evidence>
<sequence length="60" mass="7042">MGVNTHISYEQEQNRRDAVLEHRAMVLKAELGRLQGKRTYTTEQVYNQICRHLGKKKSNI</sequence>
<gene>
    <name evidence="1" type="ORF">EDD77_13125</name>
</gene>
<proteinExistence type="predicted"/>
<dbReference type="EMBL" id="SLUM01000031">
    <property type="protein sequence ID" value="TCL53566.1"/>
    <property type="molecule type" value="Genomic_DNA"/>
</dbReference>
<dbReference type="AlphaFoldDB" id="A0A4R1QJ52"/>
<comment type="caution">
    <text evidence="1">The sequence shown here is derived from an EMBL/GenBank/DDBJ whole genome shotgun (WGS) entry which is preliminary data.</text>
</comment>
<dbReference type="STRING" id="1650663.GCA_001486665_02511"/>
<dbReference type="Proteomes" id="UP000295184">
    <property type="component" value="Unassembled WGS sequence"/>
</dbReference>
<evidence type="ECO:0000313" key="2">
    <source>
        <dbReference type="Proteomes" id="UP000295184"/>
    </source>
</evidence>
<protein>
    <submittedName>
        <fullName evidence="1">Uncharacterized protein</fullName>
    </submittedName>
</protein>